<evidence type="ECO:0000256" key="1">
    <source>
        <dbReference type="ARBA" id="ARBA00010154"/>
    </source>
</evidence>
<dbReference type="Gene3D" id="2.60.120.10">
    <property type="entry name" value="Jelly Rolls"/>
    <property type="match status" value="1"/>
</dbReference>
<organism evidence="4 5">
    <name type="scientific">Arcanobacterium phocae</name>
    <dbReference type="NCBI Taxonomy" id="131112"/>
    <lineage>
        <taxon>Bacteria</taxon>
        <taxon>Bacillati</taxon>
        <taxon>Actinomycetota</taxon>
        <taxon>Actinomycetes</taxon>
        <taxon>Actinomycetales</taxon>
        <taxon>Actinomycetaceae</taxon>
        <taxon>Arcanobacterium</taxon>
    </lineage>
</organism>
<dbReference type="PANTHER" id="PTHR21047">
    <property type="entry name" value="DTDP-6-DEOXY-D-GLUCOSE-3,5 EPIMERASE"/>
    <property type="match status" value="1"/>
</dbReference>
<evidence type="ECO:0000256" key="3">
    <source>
        <dbReference type="PIRSR" id="PIRSR600888-3"/>
    </source>
</evidence>
<dbReference type="OrthoDB" id="9800680at2"/>
<dbReference type="GO" id="GO:0019305">
    <property type="term" value="P:dTDP-rhamnose biosynthetic process"/>
    <property type="evidence" value="ECO:0007669"/>
    <property type="project" value="TreeGrafter"/>
</dbReference>
<dbReference type="InterPro" id="IPR011051">
    <property type="entry name" value="RmlC_Cupin_sf"/>
</dbReference>
<dbReference type="InterPro" id="IPR000888">
    <property type="entry name" value="RmlC-like"/>
</dbReference>
<dbReference type="GO" id="GO:0008830">
    <property type="term" value="F:dTDP-4-dehydrorhamnose 3,5-epimerase activity"/>
    <property type="evidence" value="ECO:0007669"/>
    <property type="project" value="InterPro"/>
</dbReference>
<dbReference type="STRING" id="131112.SAMN04489737_0362"/>
<dbReference type="InterPro" id="IPR014710">
    <property type="entry name" value="RmlC-like_jellyroll"/>
</dbReference>
<protein>
    <submittedName>
        <fullName evidence="4">dTDP-4-dehydrorhamnose 3,5-epimerase</fullName>
    </submittedName>
</protein>
<name>A0A1H2LCN1_9ACTO</name>
<dbReference type="GO" id="GO:0005829">
    <property type="term" value="C:cytosol"/>
    <property type="evidence" value="ECO:0007669"/>
    <property type="project" value="TreeGrafter"/>
</dbReference>
<dbReference type="AlphaFoldDB" id="A0A1H2LCN1"/>
<keyword evidence="5" id="KW-1185">Reference proteome</keyword>
<dbReference type="SUPFAM" id="SSF51182">
    <property type="entry name" value="RmlC-like cupins"/>
    <property type="match status" value="1"/>
</dbReference>
<dbReference type="EMBL" id="LT629804">
    <property type="protein sequence ID" value="SDU78186.1"/>
    <property type="molecule type" value="Genomic_DNA"/>
</dbReference>
<feature type="active site" description="Proton acceptor" evidence="2">
    <location>
        <position position="62"/>
    </location>
</feature>
<sequence>MLIEPLAIDGAYRITPKQFPDSRGLFLEAFKQKTFVEAVGRELDVQQVNTSVSKAGTVRGIHFADVPPSQAKYVMCPQGALLDFVVDIRVGSPTFGQYDSVLLDDVDRRAIFISEGLGHAFIALEDNTVATYLCSAPYAPGREHGVNPTCSTLGIEWPTVDRAGNPMELLLSEKDTAAPGLIEAQEAGLLPSYEEAMAFVRSLQK</sequence>
<feature type="active site" description="Proton donor" evidence="2">
    <location>
        <position position="132"/>
    </location>
</feature>
<comment type="similarity">
    <text evidence="1">Belongs to the dTDP-4-dehydrorhamnose 3,5-epimerase family.</text>
</comment>
<reference evidence="5" key="1">
    <citation type="submission" date="2016-10" db="EMBL/GenBank/DDBJ databases">
        <authorList>
            <person name="Varghese N."/>
            <person name="Submissions S."/>
        </authorList>
    </citation>
    <scope>NUCLEOTIDE SEQUENCE [LARGE SCALE GENOMIC DNA]</scope>
    <source>
        <strain evidence="5">DSM 10002</strain>
    </source>
</reference>
<dbReference type="RefSeq" id="WP_091279190.1">
    <property type="nucleotide sequence ID" value="NZ_LT629804.1"/>
</dbReference>
<dbReference type="Proteomes" id="UP000214355">
    <property type="component" value="Chromosome I"/>
</dbReference>
<dbReference type="Pfam" id="PF00908">
    <property type="entry name" value="dTDP_sugar_isom"/>
    <property type="match status" value="1"/>
</dbReference>
<evidence type="ECO:0000313" key="5">
    <source>
        <dbReference type="Proteomes" id="UP000214355"/>
    </source>
</evidence>
<dbReference type="GeneID" id="65344117"/>
<evidence type="ECO:0000313" key="4">
    <source>
        <dbReference type="EMBL" id="SDU78186.1"/>
    </source>
</evidence>
<dbReference type="CDD" id="cd00438">
    <property type="entry name" value="cupin_RmlC"/>
    <property type="match status" value="1"/>
</dbReference>
<evidence type="ECO:0000256" key="2">
    <source>
        <dbReference type="PIRSR" id="PIRSR600888-1"/>
    </source>
</evidence>
<proteinExistence type="inferred from homology"/>
<gene>
    <name evidence="4" type="ORF">SAMN04489737_0362</name>
</gene>
<dbReference type="GO" id="GO:0000271">
    <property type="term" value="P:polysaccharide biosynthetic process"/>
    <property type="evidence" value="ECO:0007669"/>
    <property type="project" value="TreeGrafter"/>
</dbReference>
<accession>A0A1H2LCN1</accession>
<feature type="site" description="Participates in a stacking interaction with the thymidine ring of dTDP-4-oxo-6-deoxyglucose" evidence="3">
    <location>
        <position position="138"/>
    </location>
</feature>
<dbReference type="PANTHER" id="PTHR21047:SF2">
    <property type="entry name" value="THYMIDINE DIPHOSPHO-4-KETO-RHAMNOSE 3,5-EPIMERASE"/>
    <property type="match status" value="1"/>
</dbReference>